<dbReference type="SUPFAM" id="SSF47413">
    <property type="entry name" value="lambda repressor-like DNA-binding domains"/>
    <property type="match status" value="1"/>
</dbReference>
<feature type="region of interest" description="Disordered" evidence="2">
    <location>
        <begin position="69"/>
        <end position="90"/>
    </location>
</feature>
<comment type="caution">
    <text evidence="5">The sequence shown here is derived from an EMBL/GenBank/DDBJ whole genome shotgun (WGS) entry which is preliminary data.</text>
</comment>
<evidence type="ECO:0000256" key="1">
    <source>
        <dbReference type="ARBA" id="ARBA00023125"/>
    </source>
</evidence>
<organism evidence="5 6">
    <name type="scientific">Levilactobacillus hammesii DSM 16381</name>
    <dbReference type="NCBI Taxonomy" id="1423753"/>
    <lineage>
        <taxon>Bacteria</taxon>
        <taxon>Bacillati</taxon>
        <taxon>Bacillota</taxon>
        <taxon>Bacilli</taxon>
        <taxon>Lactobacillales</taxon>
        <taxon>Lactobacillaceae</taxon>
        <taxon>Levilactobacillus</taxon>
    </lineage>
</organism>
<dbReference type="EMBL" id="AZFS01000059">
    <property type="protein sequence ID" value="KRL94356.1"/>
    <property type="molecule type" value="Genomic_DNA"/>
</dbReference>
<keyword evidence="6" id="KW-1185">Reference proteome</keyword>
<dbReference type="InterPro" id="IPR001387">
    <property type="entry name" value="Cro/C1-type_HTH"/>
</dbReference>
<dbReference type="SMART" id="SM00530">
    <property type="entry name" value="HTH_XRE"/>
    <property type="match status" value="1"/>
</dbReference>
<evidence type="ECO:0000256" key="3">
    <source>
        <dbReference type="SAM" id="Phobius"/>
    </source>
</evidence>
<dbReference type="Gene3D" id="1.10.260.40">
    <property type="entry name" value="lambda repressor-like DNA-binding domains"/>
    <property type="match status" value="1"/>
</dbReference>
<dbReference type="GO" id="GO:0003677">
    <property type="term" value="F:DNA binding"/>
    <property type="evidence" value="ECO:0007669"/>
    <property type="project" value="UniProtKB-KW"/>
</dbReference>
<keyword evidence="3" id="KW-0472">Membrane</keyword>
<evidence type="ECO:0000256" key="2">
    <source>
        <dbReference type="SAM" id="MobiDB-lite"/>
    </source>
</evidence>
<reference evidence="5 6" key="1">
    <citation type="journal article" date="2015" name="Genome Announc.">
        <title>Expanding the biotechnology potential of lactobacilli through comparative genomics of 213 strains and associated genera.</title>
        <authorList>
            <person name="Sun Z."/>
            <person name="Harris H.M."/>
            <person name="McCann A."/>
            <person name="Guo C."/>
            <person name="Argimon S."/>
            <person name="Zhang W."/>
            <person name="Yang X."/>
            <person name="Jeffery I.B."/>
            <person name="Cooney J.C."/>
            <person name="Kagawa T.F."/>
            <person name="Liu W."/>
            <person name="Song Y."/>
            <person name="Salvetti E."/>
            <person name="Wrobel A."/>
            <person name="Rasinkangas P."/>
            <person name="Parkhill J."/>
            <person name="Rea M.C."/>
            <person name="O'Sullivan O."/>
            <person name="Ritari J."/>
            <person name="Douillard F.P."/>
            <person name="Paul Ross R."/>
            <person name="Yang R."/>
            <person name="Briner A.E."/>
            <person name="Felis G.E."/>
            <person name="de Vos W.M."/>
            <person name="Barrangou R."/>
            <person name="Klaenhammer T.R."/>
            <person name="Caufield P.W."/>
            <person name="Cui Y."/>
            <person name="Zhang H."/>
            <person name="O'Toole P.W."/>
        </authorList>
    </citation>
    <scope>NUCLEOTIDE SEQUENCE [LARGE SCALE GENOMIC DNA]</scope>
    <source>
        <strain evidence="5 6">DSM 16381</strain>
    </source>
</reference>
<keyword evidence="3" id="KW-1133">Transmembrane helix</keyword>
<evidence type="ECO:0000259" key="4">
    <source>
        <dbReference type="PROSITE" id="PS50943"/>
    </source>
</evidence>
<gene>
    <name evidence="5" type="ORF">FD28_GL000505</name>
</gene>
<dbReference type="PANTHER" id="PTHR46558:SF13">
    <property type="entry name" value="HTH-TYPE TRANSCRIPTIONAL REGULATOR IMMR"/>
    <property type="match status" value="1"/>
</dbReference>
<dbReference type="STRING" id="1423753.FD28_GL000505"/>
<evidence type="ECO:0000313" key="6">
    <source>
        <dbReference type="Proteomes" id="UP000051580"/>
    </source>
</evidence>
<dbReference type="CDD" id="cd00093">
    <property type="entry name" value="HTH_XRE"/>
    <property type="match status" value="1"/>
</dbReference>
<protein>
    <recommendedName>
        <fullName evidence="4">HTH cro/C1-type domain-containing protein</fullName>
    </recommendedName>
</protein>
<dbReference type="PATRIC" id="fig|1423753.3.peg.526"/>
<keyword evidence="3" id="KW-0812">Transmembrane</keyword>
<dbReference type="AlphaFoldDB" id="A0A0R1UND6"/>
<keyword evidence="1" id="KW-0238">DNA-binding</keyword>
<dbReference type="Proteomes" id="UP000051580">
    <property type="component" value="Unassembled WGS sequence"/>
</dbReference>
<feature type="transmembrane region" description="Helical" evidence="3">
    <location>
        <begin position="102"/>
        <end position="119"/>
    </location>
</feature>
<dbReference type="Pfam" id="PF01381">
    <property type="entry name" value="HTH_3"/>
    <property type="match status" value="1"/>
</dbReference>
<evidence type="ECO:0000313" key="5">
    <source>
        <dbReference type="EMBL" id="KRL94356.1"/>
    </source>
</evidence>
<name>A0A0R1UND6_9LACO</name>
<sequence length="121" mass="14135">MSKMENVFSQQLVKLRRQQNLSQEQIAHELFVSRQSVSKWEQGETVPDLDTVVKLANLLRVDLNELVGGQSPKEREQTQQTKTTLPEGQRPMNGWEFLSKNWWMIFPLLGALGWVISMFRY</sequence>
<proteinExistence type="predicted"/>
<dbReference type="PROSITE" id="PS50943">
    <property type="entry name" value="HTH_CROC1"/>
    <property type="match status" value="1"/>
</dbReference>
<accession>A0A0R1UND6</accession>
<dbReference type="InterPro" id="IPR010982">
    <property type="entry name" value="Lambda_DNA-bd_dom_sf"/>
</dbReference>
<feature type="domain" description="HTH cro/C1-type" evidence="4">
    <location>
        <begin position="12"/>
        <end position="66"/>
    </location>
</feature>
<dbReference type="PANTHER" id="PTHR46558">
    <property type="entry name" value="TRACRIPTIONAL REGULATORY PROTEIN-RELATED-RELATED"/>
    <property type="match status" value="1"/>
</dbReference>